<dbReference type="GeneID" id="96004018"/>
<accession>A0AB34KZC3</accession>
<protein>
    <submittedName>
        <fullName evidence="1">Uncharacterized protein</fullName>
    </submittedName>
</protein>
<evidence type="ECO:0000313" key="1">
    <source>
        <dbReference type="EMBL" id="KAL1588768.1"/>
    </source>
</evidence>
<sequence>MSAFCEDDRQLERYPNGLIGKPRPKGEPFIRCLQWGDKADLPWDDRDRTFDSVQDLTASLSTSRSRLRVVLLPLAPQQHDADEAQQFRALFRHYSVPSAVPAERMRNVSHAFGASRVLGESEVEIAWFHFLCRNVFVDESGAIRDLGYLQDDHKAGVCKDPSMLWIMCDFFLHVEPAGWGLDGEKVVTLLCFGAPSEVVEHFQRLLGNRAWSDITEEPYLLFEVLFNDLHEVYDQAVWKLSRAVNPAEREAVQRAGDLGKYGRDFSDFSFRHLNNIQKNCVFMVEAGAASIATLDAISAKLKLKQDLSPSPLTAAAADAIEYRRRNFHSTSLRLHSVEQRILNVVQMTRTMVTQADSAVLKADSRAMKFIAALTLIFLPATGVASVFDTPFFDNDFSVSRIRVATNFWVFWAVDTEYAGVMGFA</sequence>
<dbReference type="EMBL" id="JAAQHG020000006">
    <property type="protein sequence ID" value="KAL1588768.1"/>
    <property type="molecule type" value="Genomic_DNA"/>
</dbReference>
<name>A0AB34KZC3_9PEZI</name>
<evidence type="ECO:0000313" key="2">
    <source>
        <dbReference type="Proteomes" id="UP000803884"/>
    </source>
</evidence>
<proteinExistence type="predicted"/>
<gene>
    <name evidence="1" type="ORF">WHR41_02574</name>
</gene>
<dbReference type="AlphaFoldDB" id="A0AB34KZC3"/>
<organism evidence="1 2">
    <name type="scientific">Cladosporium halotolerans</name>
    <dbReference type="NCBI Taxonomy" id="1052096"/>
    <lineage>
        <taxon>Eukaryota</taxon>
        <taxon>Fungi</taxon>
        <taxon>Dikarya</taxon>
        <taxon>Ascomycota</taxon>
        <taxon>Pezizomycotina</taxon>
        <taxon>Dothideomycetes</taxon>
        <taxon>Dothideomycetidae</taxon>
        <taxon>Cladosporiales</taxon>
        <taxon>Cladosporiaceae</taxon>
        <taxon>Cladosporium</taxon>
    </lineage>
</organism>
<keyword evidence="2" id="KW-1185">Reference proteome</keyword>
<dbReference type="Proteomes" id="UP000803884">
    <property type="component" value="Unassembled WGS sequence"/>
</dbReference>
<dbReference type="RefSeq" id="XP_069231873.1">
    <property type="nucleotide sequence ID" value="XM_069371180.1"/>
</dbReference>
<reference evidence="1 2" key="1">
    <citation type="journal article" date="2020" name="Microbiol. Resour. Announc.">
        <title>Draft Genome Sequence of a Cladosporium Species Isolated from the Mesophotic Ascidian Didemnum maculosum.</title>
        <authorList>
            <person name="Gioti A."/>
            <person name="Siaperas R."/>
            <person name="Nikolaivits E."/>
            <person name="Le Goff G."/>
            <person name="Ouazzani J."/>
            <person name="Kotoulas G."/>
            <person name="Topakas E."/>
        </authorList>
    </citation>
    <scope>NUCLEOTIDE SEQUENCE [LARGE SCALE GENOMIC DNA]</scope>
    <source>
        <strain evidence="1 2">TM138-S3</strain>
    </source>
</reference>
<comment type="caution">
    <text evidence="1">The sequence shown here is derived from an EMBL/GenBank/DDBJ whole genome shotgun (WGS) entry which is preliminary data.</text>
</comment>